<organism evidence="8 9">
    <name type="scientific">Clostridium algidicarnis DSM 15099</name>
    <dbReference type="NCBI Taxonomy" id="1121295"/>
    <lineage>
        <taxon>Bacteria</taxon>
        <taxon>Bacillati</taxon>
        <taxon>Bacillota</taxon>
        <taxon>Clostridia</taxon>
        <taxon>Eubacteriales</taxon>
        <taxon>Clostridiaceae</taxon>
        <taxon>Clostridium</taxon>
    </lineage>
</organism>
<feature type="transmembrane region" description="Helical" evidence="6">
    <location>
        <begin position="196"/>
        <end position="215"/>
    </location>
</feature>
<dbReference type="InterPro" id="IPR015414">
    <property type="entry name" value="TMEM64"/>
</dbReference>
<feature type="transmembrane region" description="Helical" evidence="6">
    <location>
        <begin position="12"/>
        <end position="30"/>
    </location>
</feature>
<dbReference type="InterPro" id="IPR032816">
    <property type="entry name" value="VTT_dom"/>
</dbReference>
<dbReference type="PANTHER" id="PTHR12677">
    <property type="entry name" value="GOLGI APPARATUS MEMBRANE PROTEIN TVP38-RELATED"/>
    <property type="match status" value="1"/>
</dbReference>
<comment type="subcellular location">
    <subcellularLocation>
        <location evidence="1 6">Cell membrane</location>
        <topology evidence="1 6">Multi-pass membrane protein</topology>
    </subcellularLocation>
</comment>
<reference evidence="8 9" key="1">
    <citation type="submission" date="2018-02" db="EMBL/GenBank/DDBJ databases">
        <title>Genomic Encyclopedia of Archaeal and Bacterial Type Strains, Phase II (KMG-II): from individual species to whole genera.</title>
        <authorList>
            <person name="Goeker M."/>
        </authorList>
    </citation>
    <scope>NUCLEOTIDE SEQUENCE [LARGE SCALE GENOMIC DNA]</scope>
    <source>
        <strain evidence="8 9">DSM 15099</strain>
    </source>
</reference>
<keyword evidence="3 6" id="KW-0812">Transmembrane</keyword>
<evidence type="ECO:0000256" key="6">
    <source>
        <dbReference type="RuleBase" id="RU366058"/>
    </source>
</evidence>
<keyword evidence="2 6" id="KW-1003">Cell membrane</keyword>
<evidence type="ECO:0000256" key="3">
    <source>
        <dbReference type="ARBA" id="ARBA00022692"/>
    </source>
</evidence>
<evidence type="ECO:0000259" key="7">
    <source>
        <dbReference type="Pfam" id="PF09335"/>
    </source>
</evidence>
<name>A0A2S6FUT8_9CLOT</name>
<dbReference type="Pfam" id="PF09335">
    <property type="entry name" value="VTT_dom"/>
    <property type="match status" value="1"/>
</dbReference>
<accession>A0A2S6FUT8</accession>
<evidence type="ECO:0000256" key="1">
    <source>
        <dbReference type="ARBA" id="ARBA00004651"/>
    </source>
</evidence>
<dbReference type="AlphaFoldDB" id="A0A2S6FUT8"/>
<feature type="transmembrane region" description="Helical" evidence="6">
    <location>
        <begin position="50"/>
        <end position="75"/>
    </location>
</feature>
<feature type="domain" description="VTT" evidence="7">
    <location>
        <begin position="68"/>
        <end position="186"/>
    </location>
</feature>
<dbReference type="EMBL" id="PTIS01000023">
    <property type="protein sequence ID" value="PPK44397.1"/>
    <property type="molecule type" value="Genomic_DNA"/>
</dbReference>
<gene>
    <name evidence="8" type="ORF">BD821_1237</name>
</gene>
<sequence>MKPMKKTKLLEKLRYLPLIFMGIFFVYFAFNFRELSVNDILNYTPSNYFLAGVIMVSFFAIKSISVVIPLTLLYISSSIIFSWYWAIIVNLIGLFVSMTIPYYIGKFSGKDVVDKLMSKYPKINKVNDIKVKNQWAFVFIVKILGFIPNDVSSIALGSLNTDYKAFIISSVLAKTPMMLAKTLIGANINQPGSKGFKVAILISILVFIFTVVIYWKNKDINK</sequence>
<dbReference type="Proteomes" id="UP000239863">
    <property type="component" value="Unassembled WGS sequence"/>
</dbReference>
<evidence type="ECO:0000256" key="2">
    <source>
        <dbReference type="ARBA" id="ARBA00022475"/>
    </source>
</evidence>
<protein>
    <recommendedName>
        <fullName evidence="6">TVP38/TMEM64 family membrane protein</fullName>
    </recommendedName>
</protein>
<evidence type="ECO:0000256" key="4">
    <source>
        <dbReference type="ARBA" id="ARBA00022989"/>
    </source>
</evidence>
<dbReference type="STRING" id="37659.GCA_000703125_00368"/>
<evidence type="ECO:0000313" key="8">
    <source>
        <dbReference type="EMBL" id="PPK44397.1"/>
    </source>
</evidence>
<keyword evidence="5 6" id="KW-0472">Membrane</keyword>
<feature type="transmembrane region" description="Helical" evidence="6">
    <location>
        <begin position="82"/>
        <end position="104"/>
    </location>
</feature>
<comment type="caution">
    <text evidence="8">The sequence shown here is derived from an EMBL/GenBank/DDBJ whole genome shotgun (WGS) entry which is preliminary data.</text>
</comment>
<dbReference type="GO" id="GO:0005886">
    <property type="term" value="C:plasma membrane"/>
    <property type="evidence" value="ECO:0007669"/>
    <property type="project" value="UniProtKB-SubCell"/>
</dbReference>
<dbReference type="OrthoDB" id="1695917at2"/>
<dbReference type="PANTHER" id="PTHR12677:SF59">
    <property type="entry name" value="GOLGI APPARATUS MEMBRANE PROTEIN TVP38-RELATED"/>
    <property type="match status" value="1"/>
</dbReference>
<feature type="transmembrane region" description="Helical" evidence="6">
    <location>
        <begin position="165"/>
        <end position="184"/>
    </location>
</feature>
<keyword evidence="4 6" id="KW-1133">Transmembrane helix</keyword>
<evidence type="ECO:0000313" key="9">
    <source>
        <dbReference type="Proteomes" id="UP000239863"/>
    </source>
</evidence>
<comment type="similarity">
    <text evidence="6">Belongs to the TVP38/TMEM64 family.</text>
</comment>
<proteinExistence type="inferred from homology"/>
<evidence type="ECO:0000256" key="5">
    <source>
        <dbReference type="ARBA" id="ARBA00023136"/>
    </source>
</evidence>